<dbReference type="Proteomes" id="UP000003100">
    <property type="component" value="Unassembled WGS sequence"/>
</dbReference>
<keyword evidence="2" id="KW-1185">Reference proteome</keyword>
<protein>
    <submittedName>
        <fullName evidence="1">Uncharacterized protein</fullName>
    </submittedName>
</protein>
<evidence type="ECO:0000313" key="2">
    <source>
        <dbReference type="Proteomes" id="UP000003100"/>
    </source>
</evidence>
<evidence type="ECO:0000313" key="1">
    <source>
        <dbReference type="EMBL" id="EEG47732.1"/>
    </source>
</evidence>
<reference evidence="1 2" key="1">
    <citation type="submission" date="2009-01" db="EMBL/GenBank/DDBJ databases">
        <authorList>
            <person name="Fulton L."/>
            <person name="Clifton S."/>
            <person name="Fulton B."/>
            <person name="Xu J."/>
            <person name="Minx P."/>
            <person name="Pepin K.H."/>
            <person name="Johnson M."/>
            <person name="Bhonagiri V."/>
            <person name="Nash W.E."/>
            <person name="Mardis E.R."/>
            <person name="Wilson R.K."/>
        </authorList>
    </citation>
    <scope>NUCLEOTIDE SEQUENCE [LARGE SCALE GENOMIC DNA]</scope>
    <source>
        <strain evidence="2">DSM 10507 / JCM 14656 / S5a33</strain>
    </source>
</reference>
<dbReference type="AlphaFoldDB" id="C0CR66"/>
<sequence length="51" mass="5879">MRTKEKAQICKRTNYVEGGNYEKQIIQKNRQHSIMCDNGCGAACRVRQCTD</sequence>
<organism evidence="1 2">
    <name type="scientific">Blautia hydrogenotrophica (strain DSM 10507 / JCM 14656 / S5a33)</name>
    <name type="common">Ruminococcus hydrogenotrophicus</name>
    <dbReference type="NCBI Taxonomy" id="476272"/>
    <lineage>
        <taxon>Bacteria</taxon>
        <taxon>Bacillati</taxon>
        <taxon>Bacillota</taxon>
        <taxon>Clostridia</taxon>
        <taxon>Lachnospirales</taxon>
        <taxon>Lachnospiraceae</taxon>
        <taxon>Blautia</taxon>
    </lineage>
</organism>
<dbReference type="EMBL" id="ACBZ01000178">
    <property type="protein sequence ID" value="EEG47732.1"/>
    <property type="molecule type" value="Genomic_DNA"/>
</dbReference>
<reference evidence="1 2" key="2">
    <citation type="submission" date="2009-02" db="EMBL/GenBank/DDBJ databases">
        <title>Draft genome sequence of Blautia hydrogenotrophica DSM 10507 (Ruminococcus hydrogenotrophicus DSM 10507).</title>
        <authorList>
            <person name="Sudarsanam P."/>
            <person name="Ley R."/>
            <person name="Guruge J."/>
            <person name="Turnbaugh P.J."/>
            <person name="Mahowald M."/>
            <person name="Liep D."/>
            <person name="Gordon J."/>
        </authorList>
    </citation>
    <scope>NUCLEOTIDE SEQUENCE [LARGE SCALE GENOMIC DNA]</scope>
    <source>
        <strain evidence="2">DSM 10507 / JCM 14656 / S5a33</strain>
    </source>
</reference>
<comment type="caution">
    <text evidence="1">The sequence shown here is derived from an EMBL/GenBank/DDBJ whole genome shotgun (WGS) entry which is preliminary data.</text>
</comment>
<name>C0CR66_BLAHS</name>
<accession>C0CR66</accession>
<dbReference type="PATRIC" id="fig|476272.21.peg.51"/>
<dbReference type="HOGENOM" id="CLU_3096155_0_0_9"/>
<gene>
    <name evidence="1" type="ORF">RUMHYD_03379</name>
</gene>
<proteinExistence type="predicted"/>